<gene>
    <name evidence="2" type="ORF">EDC63_101420</name>
</gene>
<proteinExistence type="predicted"/>
<keyword evidence="3" id="KW-1185">Reference proteome</keyword>
<accession>A0A4R3YE71</accession>
<reference evidence="2 3" key="1">
    <citation type="submission" date="2019-03" db="EMBL/GenBank/DDBJ databases">
        <title>Genomic Encyclopedia of Type Strains, Phase IV (KMG-IV): sequencing the most valuable type-strain genomes for metagenomic binning, comparative biology and taxonomic classification.</title>
        <authorList>
            <person name="Goeker M."/>
        </authorList>
    </citation>
    <scope>NUCLEOTIDE SEQUENCE [LARGE SCALE GENOMIC DNA]</scope>
    <source>
        <strain evidence="2 3">DSM 100309</strain>
    </source>
</reference>
<dbReference type="EMBL" id="SMCO01000001">
    <property type="protein sequence ID" value="TCV90447.1"/>
    <property type="molecule type" value="Genomic_DNA"/>
</dbReference>
<dbReference type="SUPFAM" id="SSF53850">
    <property type="entry name" value="Periplasmic binding protein-like II"/>
    <property type="match status" value="1"/>
</dbReference>
<keyword evidence="1" id="KW-1133">Transmembrane helix</keyword>
<evidence type="ECO:0000256" key="1">
    <source>
        <dbReference type="SAM" id="Phobius"/>
    </source>
</evidence>
<evidence type="ECO:0000313" key="2">
    <source>
        <dbReference type="EMBL" id="TCV90447.1"/>
    </source>
</evidence>
<sequence>MHNSSHDNGQTVTGMFEILQIKMRGIRHLIMIFILLFGYVFLVSPAKAVDIIINSSIQVNSLSRGTARAIFGMRLLKWPDGRPIKVFVMEDASLSHIAFCKEVLDIYPYQLRQSWDRLVYSGTGQAPISVSSEDEMIAMVASNPGAIGYLRRSIVNDRIRTIPLH</sequence>
<evidence type="ECO:0000313" key="3">
    <source>
        <dbReference type="Proteomes" id="UP000295367"/>
    </source>
</evidence>
<feature type="transmembrane region" description="Helical" evidence="1">
    <location>
        <begin position="29"/>
        <end position="46"/>
    </location>
</feature>
<dbReference type="AlphaFoldDB" id="A0A4R3YE71"/>
<dbReference type="Gene3D" id="3.40.190.10">
    <property type="entry name" value="Periplasmic binding protein-like II"/>
    <property type="match status" value="1"/>
</dbReference>
<evidence type="ECO:0008006" key="4">
    <source>
        <dbReference type="Google" id="ProtNLM"/>
    </source>
</evidence>
<keyword evidence="1" id="KW-0472">Membrane</keyword>
<protein>
    <recommendedName>
        <fullName evidence="4">PBP domain-containing protein</fullName>
    </recommendedName>
</protein>
<keyword evidence="1" id="KW-0812">Transmembrane</keyword>
<dbReference type="Proteomes" id="UP000295367">
    <property type="component" value="Unassembled WGS sequence"/>
</dbReference>
<comment type="caution">
    <text evidence="2">The sequence shown here is derived from an EMBL/GenBank/DDBJ whole genome shotgun (WGS) entry which is preliminary data.</text>
</comment>
<name>A0A4R3YE71_9PROT</name>
<organism evidence="2 3">
    <name type="scientific">Sulfurirhabdus autotrophica</name>
    <dbReference type="NCBI Taxonomy" id="1706046"/>
    <lineage>
        <taxon>Bacteria</taxon>
        <taxon>Pseudomonadati</taxon>
        <taxon>Pseudomonadota</taxon>
        <taxon>Betaproteobacteria</taxon>
        <taxon>Nitrosomonadales</taxon>
        <taxon>Sulfuricellaceae</taxon>
        <taxon>Sulfurirhabdus</taxon>
    </lineage>
</organism>